<name>A0ABT5VFB7_9BACI</name>
<evidence type="ECO:0000313" key="8">
    <source>
        <dbReference type="EMBL" id="MDE5414153.1"/>
    </source>
</evidence>
<dbReference type="InterPro" id="IPR015422">
    <property type="entry name" value="PyrdxlP-dep_Trfase_small"/>
</dbReference>
<accession>A0ABT5VFB7</accession>
<dbReference type="InterPro" id="IPR016454">
    <property type="entry name" value="Cysteine_dSase"/>
</dbReference>
<reference evidence="8" key="1">
    <citation type="submission" date="2024-05" db="EMBL/GenBank/DDBJ databases">
        <title>Alkalihalobacillus sp. strain MEB203 novel alkaliphilic bacterium from Lonar Lake, India.</title>
        <authorList>
            <person name="Joshi A."/>
            <person name="Thite S."/>
            <person name="Mengade P."/>
        </authorList>
    </citation>
    <scope>NUCLEOTIDE SEQUENCE</scope>
    <source>
        <strain evidence="8">MEB 203</strain>
    </source>
</reference>
<dbReference type="Proteomes" id="UP001148125">
    <property type="component" value="Unassembled WGS sequence"/>
</dbReference>
<keyword evidence="9" id="KW-1185">Reference proteome</keyword>
<keyword evidence="8" id="KW-0032">Aminotransferase</keyword>
<evidence type="ECO:0000256" key="2">
    <source>
        <dbReference type="ARBA" id="ARBA00010447"/>
    </source>
</evidence>
<keyword evidence="5" id="KW-0663">Pyridoxal phosphate</keyword>
<dbReference type="NCBIfam" id="TIGR01977">
    <property type="entry name" value="am_tr_V_EF2568"/>
    <property type="match status" value="1"/>
</dbReference>
<comment type="caution">
    <text evidence="8">The sequence shown here is derived from an EMBL/GenBank/DDBJ whole genome shotgun (WGS) entry which is preliminary data.</text>
</comment>
<evidence type="ECO:0000256" key="1">
    <source>
        <dbReference type="ARBA" id="ARBA00001933"/>
    </source>
</evidence>
<dbReference type="RefSeq" id="WP_275118765.1">
    <property type="nucleotide sequence ID" value="NZ_JAOTPO010000007.1"/>
</dbReference>
<dbReference type="PANTHER" id="PTHR43586">
    <property type="entry name" value="CYSTEINE DESULFURASE"/>
    <property type="match status" value="1"/>
</dbReference>
<gene>
    <name evidence="8" type="ORF">N7Z68_12270</name>
</gene>
<protein>
    <recommendedName>
        <fullName evidence="3">cysteine desulfurase</fullName>
        <ecNumber evidence="3">2.8.1.7</ecNumber>
    </recommendedName>
</protein>
<dbReference type="Gene3D" id="3.40.640.10">
    <property type="entry name" value="Type I PLP-dependent aspartate aminotransferase-like (Major domain)"/>
    <property type="match status" value="1"/>
</dbReference>
<feature type="domain" description="Aminotransferase class V" evidence="7">
    <location>
        <begin position="4"/>
        <end position="373"/>
    </location>
</feature>
<dbReference type="InterPro" id="IPR010970">
    <property type="entry name" value="Cys_dSase_SufS"/>
</dbReference>
<keyword evidence="4" id="KW-0808">Transferase</keyword>
<dbReference type="EMBL" id="JAOTPO010000007">
    <property type="protein sequence ID" value="MDE5414153.1"/>
    <property type="molecule type" value="Genomic_DNA"/>
</dbReference>
<dbReference type="Pfam" id="PF00266">
    <property type="entry name" value="Aminotran_5"/>
    <property type="match status" value="1"/>
</dbReference>
<dbReference type="CDD" id="cd06453">
    <property type="entry name" value="SufS_like"/>
    <property type="match status" value="1"/>
</dbReference>
<dbReference type="GO" id="GO:0008483">
    <property type="term" value="F:transaminase activity"/>
    <property type="evidence" value="ECO:0007669"/>
    <property type="project" value="UniProtKB-KW"/>
</dbReference>
<dbReference type="PANTHER" id="PTHR43586:SF4">
    <property type="entry name" value="ISOPENICILLIN N EPIMERASE"/>
    <property type="match status" value="1"/>
</dbReference>
<evidence type="ECO:0000313" key="9">
    <source>
        <dbReference type="Proteomes" id="UP001148125"/>
    </source>
</evidence>
<sequence length="384" mass="41706">MSYIYFDQAASSFPKPDKVGQAVLEAINEYGANPGRGGHSLAVRANDVIFTARKKIAAMFGERNPANVCFYLNATQALNQAIQGIPFDEGDHVISTNFEHNSVRRPLEMLKETKGIVTSYIQSDGNGNEILELLENEISDRTKAIVVSHGSNVTGTILPIKEFGKIASERNLLFVVDASQTAGVLPIDIKEMNIDLLAFPGHKGLMGPQGTGVLIIRDHVDLLPLIYGGTGSHSEEIGQPLKRPERYESGTLNTPGIAGLLAGVEEINSVGLDHIYEHEVKLTTYCLDKLTQIDGIRILGPGAGIPRLAVISFTIEGMDVHEAAMILDQHYQIGVRSGLHCSPLAHSLMGTGEVGAIRVSFGLYNTIEEIDRFIEAVKEIKSFF</sequence>
<dbReference type="InterPro" id="IPR015421">
    <property type="entry name" value="PyrdxlP-dep_Trfase_major"/>
</dbReference>
<dbReference type="InterPro" id="IPR000192">
    <property type="entry name" value="Aminotrans_V_dom"/>
</dbReference>
<dbReference type="PIRSF" id="PIRSF005572">
    <property type="entry name" value="NifS"/>
    <property type="match status" value="1"/>
</dbReference>
<evidence type="ECO:0000256" key="4">
    <source>
        <dbReference type="ARBA" id="ARBA00022679"/>
    </source>
</evidence>
<comment type="similarity">
    <text evidence="2">Belongs to the class-V pyridoxal-phosphate-dependent aminotransferase family. Csd subfamily.</text>
</comment>
<evidence type="ECO:0000256" key="5">
    <source>
        <dbReference type="ARBA" id="ARBA00022898"/>
    </source>
</evidence>
<dbReference type="EC" id="2.8.1.7" evidence="3"/>
<dbReference type="InterPro" id="IPR015424">
    <property type="entry name" value="PyrdxlP-dep_Trfase"/>
</dbReference>
<dbReference type="InterPro" id="IPR010969">
    <property type="entry name" value="Cys_dSase-rel_unknwn_funct"/>
</dbReference>
<evidence type="ECO:0000256" key="6">
    <source>
        <dbReference type="ARBA" id="ARBA00050776"/>
    </source>
</evidence>
<organism evidence="8 9">
    <name type="scientific">Alkalihalobacterium chitinilyticum</name>
    <dbReference type="NCBI Taxonomy" id="2980103"/>
    <lineage>
        <taxon>Bacteria</taxon>
        <taxon>Bacillati</taxon>
        <taxon>Bacillota</taxon>
        <taxon>Bacilli</taxon>
        <taxon>Bacillales</taxon>
        <taxon>Bacillaceae</taxon>
        <taxon>Alkalihalobacterium</taxon>
    </lineage>
</organism>
<evidence type="ECO:0000256" key="3">
    <source>
        <dbReference type="ARBA" id="ARBA00012239"/>
    </source>
</evidence>
<dbReference type="SUPFAM" id="SSF53383">
    <property type="entry name" value="PLP-dependent transferases"/>
    <property type="match status" value="1"/>
</dbReference>
<comment type="catalytic activity">
    <reaction evidence="6">
        <text>(sulfur carrier)-H + L-cysteine = (sulfur carrier)-SH + L-alanine</text>
        <dbReference type="Rhea" id="RHEA:43892"/>
        <dbReference type="Rhea" id="RHEA-COMP:14737"/>
        <dbReference type="Rhea" id="RHEA-COMP:14739"/>
        <dbReference type="ChEBI" id="CHEBI:29917"/>
        <dbReference type="ChEBI" id="CHEBI:35235"/>
        <dbReference type="ChEBI" id="CHEBI:57972"/>
        <dbReference type="ChEBI" id="CHEBI:64428"/>
        <dbReference type="EC" id="2.8.1.7"/>
    </reaction>
</comment>
<dbReference type="Gene3D" id="3.90.1150.10">
    <property type="entry name" value="Aspartate Aminotransferase, domain 1"/>
    <property type="match status" value="1"/>
</dbReference>
<comment type="cofactor">
    <cofactor evidence="1">
        <name>pyridoxal 5'-phosphate</name>
        <dbReference type="ChEBI" id="CHEBI:597326"/>
    </cofactor>
</comment>
<evidence type="ECO:0000259" key="7">
    <source>
        <dbReference type="Pfam" id="PF00266"/>
    </source>
</evidence>
<proteinExistence type="inferred from homology"/>